<dbReference type="AlphaFoldDB" id="A0A0A3XSN9"/>
<protein>
    <submittedName>
        <fullName evidence="2">Glycosyl transferase</fullName>
    </submittedName>
</protein>
<dbReference type="EMBL" id="JRPN01000018">
    <property type="protein sequence ID" value="KGT77452.1"/>
    <property type="molecule type" value="Genomic_DNA"/>
</dbReference>
<dbReference type="InterPro" id="IPR001173">
    <property type="entry name" value="Glyco_trans_2-like"/>
</dbReference>
<name>A0A0A3XSN9_BRAJP</name>
<proteinExistence type="predicted"/>
<dbReference type="Gene3D" id="3.90.550.10">
    <property type="entry name" value="Spore Coat Polysaccharide Biosynthesis Protein SpsA, Chain A"/>
    <property type="match status" value="1"/>
</dbReference>
<dbReference type="SUPFAM" id="SSF53448">
    <property type="entry name" value="Nucleotide-diphospho-sugar transferases"/>
    <property type="match status" value="1"/>
</dbReference>
<keyword evidence="2" id="KW-0808">Transferase</keyword>
<evidence type="ECO:0000313" key="2">
    <source>
        <dbReference type="EMBL" id="KGT77452.1"/>
    </source>
</evidence>
<dbReference type="PANTHER" id="PTHR43685:SF2">
    <property type="entry name" value="GLYCOSYLTRANSFERASE 2-LIKE DOMAIN-CONTAINING PROTEIN"/>
    <property type="match status" value="1"/>
</dbReference>
<dbReference type="Pfam" id="PF00535">
    <property type="entry name" value="Glycos_transf_2"/>
    <property type="match status" value="1"/>
</dbReference>
<evidence type="ECO:0000259" key="1">
    <source>
        <dbReference type="Pfam" id="PF00535"/>
    </source>
</evidence>
<dbReference type="InterPro" id="IPR029044">
    <property type="entry name" value="Nucleotide-diphossugar_trans"/>
</dbReference>
<comment type="caution">
    <text evidence="2">The sequence shown here is derived from an EMBL/GenBank/DDBJ whole genome shotgun (WGS) entry which is preliminary data.</text>
</comment>
<dbReference type="Proteomes" id="UP000030377">
    <property type="component" value="Unassembled WGS sequence"/>
</dbReference>
<reference evidence="2 3" key="1">
    <citation type="submission" date="2014-09" db="EMBL/GenBank/DDBJ databases">
        <title>Draft genome of Bradyrhizobium japonicum Is-34.</title>
        <authorList>
            <person name="Tsurumaru H."/>
            <person name="Yamakawa T."/>
            <person name="Hashimoto S."/>
            <person name="Okizaki K."/>
            <person name="Kanesaki Y."/>
            <person name="Yoshikawa H."/>
            <person name="Yajima S."/>
        </authorList>
    </citation>
    <scope>NUCLEOTIDE SEQUENCE [LARGE SCALE GENOMIC DNA]</scope>
    <source>
        <strain evidence="2 3">Is-34</strain>
    </source>
</reference>
<dbReference type="CDD" id="cd06433">
    <property type="entry name" value="GT_2_WfgS_like"/>
    <property type="match status" value="1"/>
</dbReference>
<dbReference type="RefSeq" id="WP_028155252.1">
    <property type="nucleotide sequence ID" value="NZ_CP126005.1"/>
</dbReference>
<feature type="domain" description="Glycosyltransferase 2-like" evidence="1">
    <location>
        <begin position="80"/>
        <end position="203"/>
    </location>
</feature>
<sequence>MDDEFRQRLEQRLEQLENRVALLERNQDLIAAGQRRSSLRSLWRRPPMWTFEQYPPRLLNLTAFPPARAIPANAPRIAMVTPSYNQAQYLDATIESIVSQNYPKLTYHVQDGASIDGTLDLLKSRGEGISWTSEPDKGQSNAINLGFAGADCEIMAYLNSDDMLLPGALAYVADYFMSHPDVDIVYGHRVFVDREGLEVGRAVLPPHDGKALQYADYIPQETMFWRKRVWDRIGPIDESFHYAMDWDFILRAQAAEFKFVRLPRFLACFRIHDAQKTASTYALGVREMGILRRRVLGFDPTQMQIRRAIASYLAKQLAYHYAYKLRLLRY</sequence>
<evidence type="ECO:0000313" key="3">
    <source>
        <dbReference type="Proteomes" id="UP000030377"/>
    </source>
</evidence>
<dbReference type="PANTHER" id="PTHR43685">
    <property type="entry name" value="GLYCOSYLTRANSFERASE"/>
    <property type="match status" value="1"/>
</dbReference>
<dbReference type="InterPro" id="IPR050834">
    <property type="entry name" value="Glycosyltransf_2"/>
</dbReference>
<organism evidence="2 3">
    <name type="scientific">Bradyrhizobium japonicum</name>
    <dbReference type="NCBI Taxonomy" id="375"/>
    <lineage>
        <taxon>Bacteria</taxon>
        <taxon>Pseudomonadati</taxon>
        <taxon>Pseudomonadota</taxon>
        <taxon>Alphaproteobacteria</taxon>
        <taxon>Hyphomicrobiales</taxon>
        <taxon>Nitrobacteraceae</taxon>
        <taxon>Bradyrhizobium</taxon>
    </lineage>
</organism>
<accession>A0A0A3XSN9</accession>
<gene>
    <name evidence="2" type="ORF">MA20_23015</name>
</gene>
<dbReference type="STRING" id="375.BKD09_RS04905"/>
<dbReference type="GO" id="GO:0016740">
    <property type="term" value="F:transferase activity"/>
    <property type="evidence" value="ECO:0007669"/>
    <property type="project" value="UniProtKB-KW"/>
</dbReference>